<dbReference type="EMBL" id="GIFC01007674">
    <property type="protein sequence ID" value="MXU89757.1"/>
    <property type="molecule type" value="Transcribed_RNA"/>
</dbReference>
<evidence type="ECO:0000313" key="2">
    <source>
        <dbReference type="EMBL" id="MXU89757.1"/>
    </source>
</evidence>
<evidence type="ECO:0000256" key="1">
    <source>
        <dbReference type="SAM" id="SignalP"/>
    </source>
</evidence>
<keyword evidence="1" id="KW-0732">Signal</keyword>
<reference evidence="2" key="1">
    <citation type="submission" date="2019-12" db="EMBL/GenBank/DDBJ databases">
        <title>An insight into the sialome of adult female Ixodes ricinus ticks feeding for 6 days.</title>
        <authorList>
            <person name="Perner J."/>
            <person name="Ribeiro J.M.C."/>
        </authorList>
    </citation>
    <scope>NUCLEOTIDE SEQUENCE</scope>
    <source>
        <strain evidence="2">Semi-engorged</strain>
        <tissue evidence="2">Salivary glands</tissue>
    </source>
</reference>
<protein>
    <submittedName>
        <fullName evidence="2">Putative secreted protein</fullName>
    </submittedName>
</protein>
<sequence length="110" mass="12380">MAFAKVFARSTALVLRSTQLMAALINSPGTQCFLNWTPCNKQGNQASILTETTKLFIPAKINISHSTDKRIIFSQNKNRAEHSKKCNKFEFGQLEHCKNTPETGQHDEIN</sequence>
<accession>A0A6B0UJA7</accession>
<organism evidence="2">
    <name type="scientific">Ixodes ricinus</name>
    <name type="common">Common tick</name>
    <name type="synonym">Acarus ricinus</name>
    <dbReference type="NCBI Taxonomy" id="34613"/>
    <lineage>
        <taxon>Eukaryota</taxon>
        <taxon>Metazoa</taxon>
        <taxon>Ecdysozoa</taxon>
        <taxon>Arthropoda</taxon>
        <taxon>Chelicerata</taxon>
        <taxon>Arachnida</taxon>
        <taxon>Acari</taxon>
        <taxon>Parasitiformes</taxon>
        <taxon>Ixodida</taxon>
        <taxon>Ixodoidea</taxon>
        <taxon>Ixodidae</taxon>
        <taxon>Ixodinae</taxon>
        <taxon>Ixodes</taxon>
    </lineage>
</organism>
<feature type="chain" id="PRO_5025561033" evidence="1">
    <location>
        <begin position="23"/>
        <end position="110"/>
    </location>
</feature>
<feature type="signal peptide" evidence="1">
    <location>
        <begin position="1"/>
        <end position="22"/>
    </location>
</feature>
<dbReference type="AlphaFoldDB" id="A0A6B0UJA7"/>
<name>A0A6B0UJA7_IXORI</name>
<proteinExistence type="predicted"/>